<dbReference type="GO" id="GO:0016787">
    <property type="term" value="F:hydrolase activity"/>
    <property type="evidence" value="ECO:0007669"/>
    <property type="project" value="UniProtKB-KW"/>
</dbReference>
<keyword evidence="3" id="KW-1185">Reference proteome</keyword>
<evidence type="ECO:0000313" key="3">
    <source>
        <dbReference type="Proteomes" id="UP000468901"/>
    </source>
</evidence>
<dbReference type="PANTHER" id="PTHR46438">
    <property type="entry name" value="ALPHA/BETA-HYDROLASES SUPERFAMILY PROTEIN"/>
    <property type="match status" value="1"/>
</dbReference>
<dbReference type="EMBL" id="WESC01000015">
    <property type="protein sequence ID" value="KAB7738874.1"/>
    <property type="molecule type" value="Genomic_DNA"/>
</dbReference>
<dbReference type="InterPro" id="IPR000639">
    <property type="entry name" value="Epox_hydrolase-like"/>
</dbReference>
<gene>
    <name evidence="2" type="ORF">F2P47_14750</name>
</gene>
<sequence>MPDTHVLTEAETSKFVEANGVKVHYNEAGTGAPLILIHGGGPGAGGWSNYNRNMGPLSKHFRVICPDLPGFGKSDMKPLGSPMPGWYAETMAAFLRALGLEKAHFIGNSLGGMVTLKLALEHPEMVDRMVLMGTGGSLPVFSTFPTEGIKTLLFFYDAPGPSLERLKGFIGQFVYDPSQITEELLKQRMEVALDPRIIANPPMRPNPKTPPEELWRDARLTKLPHETLMIWGREDRVMPIDMAFPLLKQIPRARLFVMPQCGHWAQWEHAEEFNRTVTGFFSA</sequence>
<evidence type="ECO:0000259" key="1">
    <source>
        <dbReference type="Pfam" id="PF00561"/>
    </source>
</evidence>
<feature type="domain" description="AB hydrolase-1" evidence="1">
    <location>
        <begin position="33"/>
        <end position="270"/>
    </location>
</feature>
<dbReference type="Gene3D" id="3.40.50.1820">
    <property type="entry name" value="alpha/beta hydrolase"/>
    <property type="match status" value="1"/>
</dbReference>
<evidence type="ECO:0000313" key="2">
    <source>
        <dbReference type="EMBL" id="KAB7738874.1"/>
    </source>
</evidence>
<dbReference type="RefSeq" id="WP_152217149.1">
    <property type="nucleotide sequence ID" value="NZ_JBAQYD010000012.1"/>
</dbReference>
<proteinExistence type="predicted"/>
<comment type="caution">
    <text evidence="2">The sequence shown here is derived from an EMBL/GenBank/DDBJ whole genome shotgun (WGS) entry which is preliminary data.</text>
</comment>
<dbReference type="PRINTS" id="PR00111">
    <property type="entry name" value="ABHYDROLASE"/>
</dbReference>
<dbReference type="InterPro" id="IPR000073">
    <property type="entry name" value="AB_hydrolase_1"/>
</dbReference>
<name>A0A6N6VJ03_9HYPH</name>
<dbReference type="Pfam" id="PF00561">
    <property type="entry name" value="Abhydrolase_1"/>
    <property type="match status" value="1"/>
</dbReference>
<dbReference type="Proteomes" id="UP000468901">
    <property type="component" value="Unassembled WGS sequence"/>
</dbReference>
<organism evidence="2 3">
    <name type="scientific">Parvibaculum sedimenti</name>
    <dbReference type="NCBI Taxonomy" id="2608632"/>
    <lineage>
        <taxon>Bacteria</taxon>
        <taxon>Pseudomonadati</taxon>
        <taxon>Pseudomonadota</taxon>
        <taxon>Alphaproteobacteria</taxon>
        <taxon>Hyphomicrobiales</taxon>
        <taxon>Parvibaculaceae</taxon>
        <taxon>Parvibaculum</taxon>
    </lineage>
</organism>
<dbReference type="PANTHER" id="PTHR46438:SF11">
    <property type="entry name" value="LIPASE-RELATED"/>
    <property type="match status" value="1"/>
</dbReference>
<reference evidence="2 3" key="1">
    <citation type="submission" date="2019-09" db="EMBL/GenBank/DDBJ databases">
        <title>Parvibaculum sedimenti sp. nov., isolated from sediment.</title>
        <authorList>
            <person name="Wang Y."/>
        </authorList>
    </citation>
    <scope>NUCLEOTIDE SEQUENCE [LARGE SCALE GENOMIC DNA]</scope>
    <source>
        <strain evidence="2 3">HXT-9</strain>
    </source>
</reference>
<dbReference type="AlphaFoldDB" id="A0A6N6VJ03"/>
<dbReference type="SUPFAM" id="SSF53474">
    <property type="entry name" value="alpha/beta-Hydrolases"/>
    <property type="match status" value="1"/>
</dbReference>
<accession>A0A6N6VJ03</accession>
<protein>
    <submittedName>
        <fullName evidence="2">Alpha/beta fold hydrolase</fullName>
    </submittedName>
</protein>
<dbReference type="InterPro" id="IPR029058">
    <property type="entry name" value="AB_hydrolase_fold"/>
</dbReference>
<dbReference type="PRINTS" id="PR00412">
    <property type="entry name" value="EPOXHYDRLASE"/>
</dbReference>
<keyword evidence="2" id="KW-0378">Hydrolase</keyword>